<sequence length="81" mass="7948">MPSSPNSSTGVVTPTASRSFRNRSIGTPTLTAAAAARPAVPAATATRPAALAAATAVASARPAAPAAASTRPSPRCRRLLP</sequence>
<feature type="non-terminal residue" evidence="2">
    <location>
        <position position="81"/>
    </location>
</feature>
<feature type="compositionally biased region" description="Low complexity" evidence="1">
    <location>
        <begin position="59"/>
        <end position="73"/>
    </location>
</feature>
<gene>
    <name evidence="2" type="ordered locus">Os05g0126600</name>
    <name evidence="2" type="ORF">OSNPB_050126600</name>
</gene>
<feature type="region of interest" description="Disordered" evidence="1">
    <location>
        <begin position="1"/>
        <end position="24"/>
    </location>
</feature>
<evidence type="ECO:0000256" key="1">
    <source>
        <dbReference type="SAM" id="MobiDB-lite"/>
    </source>
</evidence>
<keyword evidence="3" id="KW-1185">Reference proteome</keyword>
<reference evidence="2 3" key="2">
    <citation type="journal article" date="2013" name="Plant Cell Physiol.">
        <title>Rice Annotation Project Database (RAP-DB): an integrative and interactive database for rice genomics.</title>
        <authorList>
            <person name="Sakai H."/>
            <person name="Lee S.S."/>
            <person name="Tanaka T."/>
            <person name="Numa H."/>
            <person name="Kim J."/>
            <person name="Kawahara Y."/>
            <person name="Wakimoto H."/>
            <person name="Yang C.C."/>
            <person name="Iwamoto M."/>
            <person name="Abe T."/>
            <person name="Yamada Y."/>
            <person name="Muto A."/>
            <person name="Inokuchi H."/>
            <person name="Ikemura T."/>
            <person name="Matsumoto T."/>
            <person name="Sasaki T."/>
            <person name="Itoh T."/>
        </authorList>
    </citation>
    <scope>NUCLEOTIDE SEQUENCE [LARGE SCALE GENOMIC DNA]</scope>
    <source>
        <strain evidence="3">cv. Nipponbare</strain>
    </source>
</reference>
<dbReference type="Proteomes" id="UP000059680">
    <property type="component" value="Chromosome 5"/>
</dbReference>
<dbReference type="EMBL" id="AP014961">
    <property type="protein sequence ID" value="BAS92074.1"/>
    <property type="molecule type" value="Genomic_DNA"/>
</dbReference>
<organism evidence="2 3">
    <name type="scientific">Oryza sativa subsp. japonica</name>
    <name type="common">Rice</name>
    <dbReference type="NCBI Taxonomy" id="39947"/>
    <lineage>
        <taxon>Eukaryota</taxon>
        <taxon>Viridiplantae</taxon>
        <taxon>Streptophyta</taxon>
        <taxon>Embryophyta</taxon>
        <taxon>Tracheophyta</taxon>
        <taxon>Spermatophyta</taxon>
        <taxon>Magnoliopsida</taxon>
        <taxon>Liliopsida</taxon>
        <taxon>Poales</taxon>
        <taxon>Poaceae</taxon>
        <taxon>BOP clade</taxon>
        <taxon>Oryzoideae</taxon>
        <taxon>Oryzeae</taxon>
        <taxon>Oryzinae</taxon>
        <taxon>Oryza</taxon>
        <taxon>Oryza sativa</taxon>
    </lineage>
</organism>
<reference evidence="2 3" key="3">
    <citation type="journal article" date="2013" name="Rice">
        <title>Improvement of the Oryza sativa Nipponbare reference genome using next generation sequence and optical map data.</title>
        <authorList>
            <person name="Kawahara Y."/>
            <person name="de la Bastide M."/>
            <person name="Hamilton J.P."/>
            <person name="Kanamori H."/>
            <person name="McCombie W.R."/>
            <person name="Ouyang S."/>
            <person name="Schwartz D.C."/>
            <person name="Tanaka T."/>
            <person name="Wu J."/>
            <person name="Zhou S."/>
            <person name="Childs K.L."/>
            <person name="Davidson R.M."/>
            <person name="Lin H."/>
            <person name="Quesada-Ocampo L."/>
            <person name="Vaillancourt B."/>
            <person name="Sakai H."/>
            <person name="Lee S.S."/>
            <person name="Kim J."/>
            <person name="Numa H."/>
            <person name="Itoh T."/>
            <person name="Buell C.R."/>
            <person name="Matsumoto T."/>
        </authorList>
    </citation>
    <scope>NUCLEOTIDE SEQUENCE [LARGE SCALE GENOMIC DNA]</scope>
    <source>
        <strain evidence="3">cv. Nipponbare</strain>
    </source>
</reference>
<evidence type="ECO:0000313" key="2">
    <source>
        <dbReference type="EMBL" id="BAS92074.1"/>
    </source>
</evidence>
<protein>
    <submittedName>
        <fullName evidence="2">Os05g0126600 protein</fullName>
    </submittedName>
</protein>
<reference evidence="3" key="1">
    <citation type="journal article" date="2005" name="Nature">
        <title>The map-based sequence of the rice genome.</title>
        <authorList>
            <consortium name="International rice genome sequencing project (IRGSP)"/>
            <person name="Matsumoto T."/>
            <person name="Wu J."/>
            <person name="Kanamori H."/>
            <person name="Katayose Y."/>
            <person name="Fujisawa M."/>
            <person name="Namiki N."/>
            <person name="Mizuno H."/>
            <person name="Yamamoto K."/>
            <person name="Antonio B.A."/>
            <person name="Baba T."/>
            <person name="Sakata K."/>
            <person name="Nagamura Y."/>
            <person name="Aoki H."/>
            <person name="Arikawa K."/>
            <person name="Arita K."/>
            <person name="Bito T."/>
            <person name="Chiden Y."/>
            <person name="Fujitsuka N."/>
            <person name="Fukunaka R."/>
            <person name="Hamada M."/>
            <person name="Harada C."/>
            <person name="Hayashi A."/>
            <person name="Hijishita S."/>
            <person name="Honda M."/>
            <person name="Hosokawa S."/>
            <person name="Ichikawa Y."/>
            <person name="Idonuma A."/>
            <person name="Iijima M."/>
            <person name="Ikeda M."/>
            <person name="Ikeno M."/>
            <person name="Ito K."/>
            <person name="Ito S."/>
            <person name="Ito T."/>
            <person name="Ito Y."/>
            <person name="Ito Y."/>
            <person name="Iwabuchi A."/>
            <person name="Kamiya K."/>
            <person name="Karasawa W."/>
            <person name="Kurita K."/>
            <person name="Katagiri S."/>
            <person name="Kikuta A."/>
            <person name="Kobayashi H."/>
            <person name="Kobayashi N."/>
            <person name="Machita K."/>
            <person name="Maehara T."/>
            <person name="Masukawa M."/>
            <person name="Mizubayashi T."/>
            <person name="Mukai Y."/>
            <person name="Nagasaki H."/>
            <person name="Nagata Y."/>
            <person name="Naito S."/>
            <person name="Nakashima M."/>
            <person name="Nakama Y."/>
            <person name="Nakamichi Y."/>
            <person name="Nakamura M."/>
            <person name="Meguro A."/>
            <person name="Negishi M."/>
            <person name="Ohta I."/>
            <person name="Ohta T."/>
            <person name="Okamoto M."/>
            <person name="Ono N."/>
            <person name="Saji S."/>
            <person name="Sakaguchi M."/>
            <person name="Sakai K."/>
            <person name="Shibata M."/>
            <person name="Shimokawa T."/>
            <person name="Song J."/>
            <person name="Takazaki Y."/>
            <person name="Terasawa K."/>
            <person name="Tsugane M."/>
            <person name="Tsuji K."/>
            <person name="Ueda S."/>
            <person name="Waki K."/>
            <person name="Yamagata H."/>
            <person name="Yamamoto M."/>
            <person name="Yamamoto S."/>
            <person name="Yamane H."/>
            <person name="Yoshiki S."/>
            <person name="Yoshihara R."/>
            <person name="Yukawa K."/>
            <person name="Zhong H."/>
            <person name="Yano M."/>
            <person name="Yuan Q."/>
            <person name="Ouyang S."/>
            <person name="Liu J."/>
            <person name="Jones K.M."/>
            <person name="Gansberger K."/>
            <person name="Moffat K."/>
            <person name="Hill J."/>
            <person name="Bera J."/>
            <person name="Fadrosh D."/>
            <person name="Jin S."/>
            <person name="Johri S."/>
            <person name="Kim M."/>
            <person name="Overton L."/>
            <person name="Reardon M."/>
            <person name="Tsitrin T."/>
            <person name="Vuong H."/>
            <person name="Weaver B."/>
            <person name="Ciecko A."/>
            <person name="Tallon L."/>
            <person name="Jackson J."/>
            <person name="Pai G."/>
            <person name="Aken S.V."/>
            <person name="Utterback T."/>
            <person name="Reidmuller S."/>
            <person name="Feldblyum T."/>
            <person name="Hsiao J."/>
            <person name="Zismann V."/>
            <person name="Iobst S."/>
            <person name="de Vazeille A.R."/>
            <person name="Buell C.R."/>
            <person name="Ying K."/>
            <person name="Li Y."/>
            <person name="Lu T."/>
            <person name="Huang Y."/>
            <person name="Zhao Q."/>
            <person name="Feng Q."/>
            <person name="Zhang L."/>
            <person name="Zhu J."/>
            <person name="Weng Q."/>
            <person name="Mu J."/>
            <person name="Lu Y."/>
            <person name="Fan D."/>
            <person name="Liu Y."/>
            <person name="Guan J."/>
            <person name="Zhang Y."/>
            <person name="Yu S."/>
            <person name="Liu X."/>
            <person name="Zhang Y."/>
            <person name="Hong G."/>
            <person name="Han B."/>
            <person name="Choisne N."/>
            <person name="Demange N."/>
            <person name="Orjeda G."/>
            <person name="Samain S."/>
            <person name="Cattolico L."/>
            <person name="Pelletier E."/>
            <person name="Couloux A."/>
            <person name="Segurens B."/>
            <person name="Wincker P."/>
            <person name="D'Hont A."/>
            <person name="Scarpelli C."/>
            <person name="Weissenbach J."/>
            <person name="Salanoubat M."/>
            <person name="Quetier F."/>
            <person name="Yu Y."/>
            <person name="Kim H.R."/>
            <person name="Rambo T."/>
            <person name="Currie J."/>
            <person name="Collura K."/>
            <person name="Luo M."/>
            <person name="Yang T."/>
            <person name="Ammiraju J.S.S."/>
            <person name="Engler F."/>
            <person name="Soderlund C."/>
            <person name="Wing R.A."/>
            <person name="Palmer L.E."/>
            <person name="de la Bastide M."/>
            <person name="Spiegel L."/>
            <person name="Nascimento L."/>
            <person name="Zutavern T."/>
            <person name="O'Shaughnessy A."/>
            <person name="Dike S."/>
            <person name="Dedhia N."/>
            <person name="Preston R."/>
            <person name="Balija V."/>
            <person name="McCombie W.R."/>
            <person name="Chow T."/>
            <person name="Chen H."/>
            <person name="Chung M."/>
            <person name="Chen C."/>
            <person name="Shaw J."/>
            <person name="Wu H."/>
            <person name="Hsiao K."/>
            <person name="Chao Y."/>
            <person name="Chu M."/>
            <person name="Cheng C."/>
            <person name="Hour A."/>
            <person name="Lee P."/>
            <person name="Lin S."/>
            <person name="Lin Y."/>
            <person name="Liou J."/>
            <person name="Liu S."/>
            <person name="Hsing Y."/>
            <person name="Raghuvanshi S."/>
            <person name="Mohanty A."/>
            <person name="Bharti A.K."/>
            <person name="Gaur A."/>
            <person name="Gupta V."/>
            <person name="Kumar D."/>
            <person name="Ravi V."/>
            <person name="Vij S."/>
            <person name="Kapur A."/>
            <person name="Khurana P."/>
            <person name="Khurana P."/>
            <person name="Khurana J.P."/>
            <person name="Tyagi A.K."/>
            <person name="Gaikwad K."/>
            <person name="Singh A."/>
            <person name="Dalal V."/>
            <person name="Srivastava S."/>
            <person name="Dixit A."/>
            <person name="Pal A.K."/>
            <person name="Ghazi I.A."/>
            <person name="Yadav M."/>
            <person name="Pandit A."/>
            <person name="Bhargava A."/>
            <person name="Sureshbabu K."/>
            <person name="Batra K."/>
            <person name="Sharma T.R."/>
            <person name="Mohapatra T."/>
            <person name="Singh N.K."/>
            <person name="Messing J."/>
            <person name="Nelson A.B."/>
            <person name="Fuks G."/>
            <person name="Kavchok S."/>
            <person name="Keizer G."/>
            <person name="Linton E."/>
            <person name="Llaca V."/>
            <person name="Song R."/>
            <person name="Tanyolac B."/>
            <person name="Young S."/>
            <person name="Ho-Il K."/>
            <person name="Hahn J.H."/>
            <person name="Sangsakoo G."/>
            <person name="Vanavichit A."/>
            <person name="de Mattos Luiz.A.T."/>
            <person name="Zimmer P.D."/>
            <person name="Malone G."/>
            <person name="Dellagostin O."/>
            <person name="de Oliveira A.C."/>
            <person name="Bevan M."/>
            <person name="Bancroft I."/>
            <person name="Minx P."/>
            <person name="Cordum H."/>
            <person name="Wilson R."/>
            <person name="Cheng Z."/>
            <person name="Jin W."/>
            <person name="Jiang J."/>
            <person name="Leong S.A."/>
            <person name="Iwama H."/>
            <person name="Gojobori T."/>
            <person name="Itoh T."/>
            <person name="Niimura Y."/>
            <person name="Fujii Y."/>
            <person name="Habara T."/>
            <person name="Sakai H."/>
            <person name="Sato Y."/>
            <person name="Wilson G."/>
            <person name="Kumar K."/>
            <person name="McCouch S."/>
            <person name="Juretic N."/>
            <person name="Hoen D."/>
            <person name="Wright S."/>
            <person name="Bruskiewich R."/>
            <person name="Bureau T."/>
            <person name="Miyao A."/>
            <person name="Hirochika H."/>
            <person name="Nishikawa T."/>
            <person name="Kadowaki K."/>
            <person name="Sugiura M."/>
            <person name="Burr B."/>
            <person name="Sasaki T."/>
        </authorList>
    </citation>
    <scope>NUCLEOTIDE SEQUENCE [LARGE SCALE GENOMIC DNA]</scope>
    <source>
        <strain evidence="3">cv. Nipponbare</strain>
    </source>
</reference>
<dbReference type="Gramene" id="Os05t0126600-00">
    <property type="protein sequence ID" value="Os05t0126600-00"/>
    <property type="gene ID" value="Os05g0126600"/>
</dbReference>
<dbReference type="AlphaFoldDB" id="A0A0P0WHI0"/>
<evidence type="ECO:0000313" key="3">
    <source>
        <dbReference type="Proteomes" id="UP000059680"/>
    </source>
</evidence>
<accession>A0A0P0WHI0</accession>
<dbReference type="PaxDb" id="39947-A0A0P0WHI0"/>
<feature type="region of interest" description="Disordered" evidence="1">
    <location>
        <begin position="59"/>
        <end position="81"/>
    </location>
</feature>
<name>A0A0P0WHI0_ORYSJ</name>
<dbReference type="InParanoid" id="A0A0P0WHI0"/>
<proteinExistence type="predicted"/>